<dbReference type="EMBL" id="JBHTCQ010000004">
    <property type="protein sequence ID" value="MFC7406897.1"/>
    <property type="molecule type" value="Genomic_DNA"/>
</dbReference>
<reference evidence="2" key="1">
    <citation type="journal article" date="2019" name="Int. J. Syst. Evol. Microbiol.">
        <title>The Global Catalogue of Microorganisms (GCM) 10K type strain sequencing project: providing services to taxonomists for standard genome sequencing and annotation.</title>
        <authorList>
            <consortium name="The Broad Institute Genomics Platform"/>
            <consortium name="The Broad Institute Genome Sequencing Center for Infectious Disease"/>
            <person name="Wu L."/>
            <person name="Ma J."/>
        </authorList>
    </citation>
    <scope>NUCLEOTIDE SEQUENCE [LARGE SCALE GENOMIC DNA]</scope>
    <source>
        <strain evidence="2">JCM 1490</strain>
    </source>
</reference>
<organism evidence="1 2">
    <name type="scientific">Georgenia alba</name>
    <dbReference type="NCBI Taxonomy" id="2233858"/>
    <lineage>
        <taxon>Bacteria</taxon>
        <taxon>Bacillati</taxon>
        <taxon>Actinomycetota</taxon>
        <taxon>Actinomycetes</taxon>
        <taxon>Micrococcales</taxon>
        <taxon>Bogoriellaceae</taxon>
        <taxon>Georgenia</taxon>
    </lineage>
</organism>
<proteinExistence type="predicted"/>
<keyword evidence="2" id="KW-1185">Reference proteome</keyword>
<evidence type="ECO:0000313" key="2">
    <source>
        <dbReference type="Proteomes" id="UP001596455"/>
    </source>
</evidence>
<evidence type="ECO:0000313" key="1">
    <source>
        <dbReference type="EMBL" id="MFC7406897.1"/>
    </source>
</evidence>
<sequence length="63" mass="7048">MDGRIVDERDTQWEATAAAYRVAIHRTNGEITTHEFDSSDLADVLVWSRHTAGDNRYSVAAVV</sequence>
<comment type="caution">
    <text evidence="1">The sequence shown here is derived from an EMBL/GenBank/DDBJ whole genome shotgun (WGS) entry which is preliminary data.</text>
</comment>
<gene>
    <name evidence="1" type="ORF">ACFQQL_17385</name>
</gene>
<dbReference type="RefSeq" id="WP_382396422.1">
    <property type="nucleotide sequence ID" value="NZ_JBHTCQ010000004.1"/>
</dbReference>
<protein>
    <submittedName>
        <fullName evidence="1">Uncharacterized protein</fullName>
    </submittedName>
</protein>
<name>A0ABW2QG16_9MICO</name>
<accession>A0ABW2QG16</accession>
<dbReference type="Proteomes" id="UP001596455">
    <property type="component" value="Unassembled WGS sequence"/>
</dbReference>